<evidence type="ECO:0000256" key="2">
    <source>
        <dbReference type="ARBA" id="ARBA00023002"/>
    </source>
</evidence>
<dbReference type="GO" id="GO:0010181">
    <property type="term" value="F:FMN binding"/>
    <property type="evidence" value="ECO:0007669"/>
    <property type="project" value="InterPro"/>
</dbReference>
<accession>A0A430AC72</accession>
<dbReference type="EMBL" id="NGJY01000001">
    <property type="protein sequence ID" value="RSU04809.1"/>
    <property type="molecule type" value="Genomic_DNA"/>
</dbReference>
<proteinExistence type="predicted"/>
<keyword evidence="1" id="KW-0285">Flavoprotein</keyword>
<evidence type="ECO:0000313" key="5">
    <source>
        <dbReference type="Proteomes" id="UP000287101"/>
    </source>
</evidence>
<reference evidence="4 5" key="1">
    <citation type="submission" date="2017-05" db="EMBL/GenBank/DDBJ databases">
        <title>Vagococcus spp. assemblies.</title>
        <authorList>
            <person name="Gulvik C.A."/>
        </authorList>
    </citation>
    <scope>NUCLEOTIDE SEQUENCE [LARGE SCALE GENOMIC DNA]</scope>
    <source>
        <strain evidence="4 5">CCUG 41755</strain>
    </source>
</reference>
<dbReference type="SUPFAM" id="SSF51395">
    <property type="entry name" value="FMN-linked oxidoreductases"/>
    <property type="match status" value="1"/>
</dbReference>
<evidence type="ECO:0000256" key="1">
    <source>
        <dbReference type="ARBA" id="ARBA00022630"/>
    </source>
</evidence>
<dbReference type="Pfam" id="PF00724">
    <property type="entry name" value="Oxidored_FMN"/>
    <property type="match status" value="1"/>
</dbReference>
<dbReference type="OrthoDB" id="9772736at2"/>
<keyword evidence="2" id="KW-0560">Oxidoreductase</keyword>
<dbReference type="Proteomes" id="UP000287101">
    <property type="component" value="Unassembled WGS sequence"/>
</dbReference>
<keyword evidence="5" id="KW-1185">Reference proteome</keyword>
<sequence>MFFLCHFFVVDKGKEVGNVTLNESFELGCGLVLKNRVLFAPISTLSCLPGGEISEQDLAFYEKRSKGVGAIVLASAYVTQKGKAYEGGIGISHNRHIAGLSKLISKIKKGGSDSKVFIQLYHGGAMTSYNSTIRSSFCVSSESNQLDSTHQYQELTEQMIESIYQDYEEALIRAIRAGFDGVEIHAASNYLPYQFLSPSWNYRTDAYGGCLKKRLKFIEELVLRLNSCINEYATSPFALGIRLSETDSSLEEQEKWKSFQTTLLTVQELNSLPLDYIHMASSDSLEEVEVDGQKYSKASLLNTMSDSIPLITCGGLLCHEDVAKALKTSPLVSACRPFIFLPDWAEKVLVGTEIVFEERQLTGALRQELAIPRALWSSVKESKEWYMYQ</sequence>
<protein>
    <recommendedName>
        <fullName evidence="3">NADH:flavin oxidoreductase/NADH oxidase N-terminal domain-containing protein</fullName>
    </recommendedName>
</protein>
<dbReference type="InterPro" id="IPR001155">
    <property type="entry name" value="OxRdtase_FMN_N"/>
</dbReference>
<evidence type="ECO:0000259" key="3">
    <source>
        <dbReference type="Pfam" id="PF00724"/>
    </source>
</evidence>
<dbReference type="PANTHER" id="PTHR43656">
    <property type="entry name" value="BINDING OXIDOREDUCTASE, PUTATIVE (AFU_ORTHOLOGUE AFUA_2G08260)-RELATED"/>
    <property type="match status" value="1"/>
</dbReference>
<dbReference type="GO" id="GO:0016491">
    <property type="term" value="F:oxidoreductase activity"/>
    <property type="evidence" value="ECO:0007669"/>
    <property type="project" value="UniProtKB-KW"/>
</dbReference>
<name>A0A430AC72_9ENTE</name>
<dbReference type="AlphaFoldDB" id="A0A430AC72"/>
<feature type="domain" description="NADH:flavin oxidoreductase/NADH oxidase N-terminal" evidence="3">
    <location>
        <begin position="31"/>
        <end position="348"/>
    </location>
</feature>
<comment type="caution">
    <text evidence="4">The sequence shown here is derived from an EMBL/GenBank/DDBJ whole genome shotgun (WGS) entry which is preliminary data.</text>
</comment>
<dbReference type="Gene3D" id="3.20.20.70">
    <property type="entry name" value="Aldolase class I"/>
    <property type="match status" value="1"/>
</dbReference>
<gene>
    <name evidence="4" type="ORF">CBF31_01975</name>
</gene>
<dbReference type="InterPro" id="IPR051799">
    <property type="entry name" value="NADH_flavin_oxidoreductase"/>
</dbReference>
<organism evidence="4 5">
    <name type="scientific">Vagococcus fessus</name>
    <dbReference type="NCBI Taxonomy" id="120370"/>
    <lineage>
        <taxon>Bacteria</taxon>
        <taxon>Bacillati</taxon>
        <taxon>Bacillota</taxon>
        <taxon>Bacilli</taxon>
        <taxon>Lactobacillales</taxon>
        <taxon>Enterococcaceae</taxon>
        <taxon>Vagococcus</taxon>
    </lineage>
</organism>
<evidence type="ECO:0000313" key="4">
    <source>
        <dbReference type="EMBL" id="RSU04809.1"/>
    </source>
</evidence>
<dbReference type="PANTHER" id="PTHR43656:SF2">
    <property type="entry name" value="BINDING OXIDOREDUCTASE, PUTATIVE (AFU_ORTHOLOGUE AFUA_2G08260)-RELATED"/>
    <property type="match status" value="1"/>
</dbReference>
<dbReference type="InterPro" id="IPR013785">
    <property type="entry name" value="Aldolase_TIM"/>
</dbReference>